<evidence type="ECO:0000313" key="3">
    <source>
        <dbReference type="EMBL" id="CAI5755776.1"/>
    </source>
</evidence>
<feature type="compositionally biased region" description="Low complexity" evidence="2">
    <location>
        <begin position="842"/>
        <end position="860"/>
    </location>
</feature>
<dbReference type="SUPFAM" id="SSF52540">
    <property type="entry name" value="P-loop containing nucleoside triphosphate hydrolases"/>
    <property type="match status" value="1"/>
</dbReference>
<dbReference type="GO" id="GO:0051015">
    <property type="term" value="F:actin filament binding"/>
    <property type="evidence" value="ECO:0007669"/>
    <property type="project" value="TreeGrafter"/>
</dbReference>
<dbReference type="Proteomes" id="UP001152885">
    <property type="component" value="Unassembled WGS sequence"/>
</dbReference>
<accession>A0A9W4XB74</accession>
<dbReference type="OrthoDB" id="4089164at2759"/>
<feature type="region of interest" description="Disordered" evidence="2">
    <location>
        <begin position="839"/>
        <end position="865"/>
    </location>
</feature>
<feature type="coiled-coil region" evidence="1">
    <location>
        <begin position="353"/>
        <end position="547"/>
    </location>
</feature>
<dbReference type="GO" id="GO:0005737">
    <property type="term" value="C:cytoplasm"/>
    <property type="evidence" value="ECO:0007669"/>
    <property type="project" value="TreeGrafter"/>
</dbReference>
<dbReference type="Gene3D" id="1.10.287.1490">
    <property type="match status" value="1"/>
</dbReference>
<evidence type="ECO:0000256" key="1">
    <source>
        <dbReference type="SAM" id="Coils"/>
    </source>
</evidence>
<dbReference type="PANTHER" id="PTHR45615">
    <property type="entry name" value="MYOSIN HEAVY CHAIN, NON-MUSCLE"/>
    <property type="match status" value="1"/>
</dbReference>
<feature type="coiled-coil region" evidence="1">
    <location>
        <begin position="573"/>
        <end position="763"/>
    </location>
</feature>
<evidence type="ECO:0000256" key="2">
    <source>
        <dbReference type="SAM" id="MobiDB-lite"/>
    </source>
</evidence>
<evidence type="ECO:0008006" key="5">
    <source>
        <dbReference type="Google" id="ProtNLM"/>
    </source>
</evidence>
<dbReference type="GO" id="GO:0000146">
    <property type="term" value="F:microfilament motor activity"/>
    <property type="evidence" value="ECO:0007669"/>
    <property type="project" value="TreeGrafter"/>
</dbReference>
<dbReference type="PANTHER" id="PTHR45615:SF40">
    <property type="entry name" value="MYOSIN HEAVY CHAIN, NON-MUSCLE"/>
    <property type="match status" value="1"/>
</dbReference>
<sequence length="924" mass="106694">MSSIPLYLKIKDSVSALKDDGYNYNYQPSFNQTSTSSISFNDVSYDFKQILNSKSTNSDYINLINSPSNSSCIILMGPTSSGKTTLLKYLIHLKIKTFSDSSQTPFISSFEISNNKNIIDLLDDKSISIMSNSENNLTRSKLTMDIIKSIFKKRLTKPTKFNSNSSRSCLVITFYYQGIRSTFIDLMGNEKSGENKFANLNISSITQLMINKQNRSNNFITNYIFKSKDLKIVLNLDPFGDEKLIKSNLENIVKVVLQFKFKLQDKNVENTTRLSPPNYTKPTMSSHSFGDNKKKEFKIFKSPTKSVSSVKVKLESIIKEKLELKKTYLENVLGFKNDITEFRDESNKLFTLIKDLELKLTHLNNENKSITAEKESYVKELDQLKSQYIDIKENKSRLESDINQYESKILTQDKEIKNLKDLIRLKDDNLNGLNELKSQRDEIKKSKSALLQNINEYKSQIADVNKKLESKDKEIADLHDANSLANEQLNEKKALEAEYKSKDASIEELRSSILLKNNNISNLNQQLSENESKIRSLKEELDNANKIFKMEIASKETTIEQYKLKEIDNIGIIDSLNSQIKQLNKEHVNVVESLKEEIKKLKLNSALIEKYKSTINDLEFQRKSVIEEKNQQIESLSNELQNFKNNFKSDESSIEEFNKTINELRSQLKTTNKEKDEMIDKLKQEKLEFESQLDTKEIAIEEYYRIIHDLESRMKILNEENDKQVQHLKDKLNNIQSNESEQIKSLKDQLESLKSSSQQQLSQSDQKFKALKFELESDLAIEKQMNLDSQNKLKAKIENLKSQLKEKNESMSLVSNFNKLDDTTRFTSDQIYNDENQNIFLDNSNNDSSSRSSSSSPSKSNNKDNILKLSNKFDNKMSYKKLFKESSKNNLKRKLDSRKSSMSPNKMSKNKVKKSPTKDVITIT</sequence>
<reference evidence="3" key="1">
    <citation type="submission" date="2022-12" db="EMBL/GenBank/DDBJ databases">
        <authorList>
            <person name="Brejova B."/>
        </authorList>
    </citation>
    <scope>NUCLEOTIDE SEQUENCE</scope>
</reference>
<dbReference type="AlphaFoldDB" id="A0A9W4XB74"/>
<keyword evidence="1" id="KW-0175">Coiled coil</keyword>
<organism evidence="3 4">
    <name type="scientific">Candida verbasci</name>
    <dbReference type="NCBI Taxonomy" id="1227364"/>
    <lineage>
        <taxon>Eukaryota</taxon>
        <taxon>Fungi</taxon>
        <taxon>Dikarya</taxon>
        <taxon>Ascomycota</taxon>
        <taxon>Saccharomycotina</taxon>
        <taxon>Pichiomycetes</taxon>
        <taxon>Debaryomycetaceae</taxon>
        <taxon>Candida/Lodderomyces clade</taxon>
        <taxon>Candida</taxon>
    </lineage>
</organism>
<dbReference type="InterPro" id="IPR027417">
    <property type="entry name" value="P-loop_NTPase"/>
</dbReference>
<evidence type="ECO:0000313" key="4">
    <source>
        <dbReference type="Proteomes" id="UP001152885"/>
    </source>
</evidence>
<feature type="region of interest" description="Disordered" evidence="2">
    <location>
        <begin position="884"/>
        <end position="924"/>
    </location>
</feature>
<dbReference type="GO" id="GO:0016460">
    <property type="term" value="C:myosin II complex"/>
    <property type="evidence" value="ECO:0007669"/>
    <property type="project" value="TreeGrafter"/>
</dbReference>
<proteinExistence type="predicted"/>
<comment type="caution">
    <text evidence="3">The sequence shown here is derived from an EMBL/GenBank/DDBJ whole genome shotgun (WGS) entry which is preliminary data.</text>
</comment>
<name>A0A9W4XB74_9ASCO</name>
<keyword evidence="4" id="KW-1185">Reference proteome</keyword>
<protein>
    <recommendedName>
        <fullName evidence="5">Kinesin motor domain-containing protein</fullName>
    </recommendedName>
</protein>
<dbReference type="GO" id="GO:0032982">
    <property type="term" value="C:myosin filament"/>
    <property type="evidence" value="ECO:0007669"/>
    <property type="project" value="TreeGrafter"/>
</dbReference>
<gene>
    <name evidence="3" type="ORF">CANVERA_P0292</name>
</gene>
<feature type="compositionally biased region" description="Basic and acidic residues" evidence="2">
    <location>
        <begin position="884"/>
        <end position="899"/>
    </location>
</feature>
<dbReference type="EMBL" id="CANTUO010000001">
    <property type="protein sequence ID" value="CAI5755776.1"/>
    <property type="molecule type" value="Genomic_DNA"/>
</dbReference>